<dbReference type="EMBL" id="JACTUZ010000015">
    <property type="protein sequence ID" value="MBC9176598.1"/>
    <property type="molecule type" value="Genomic_DNA"/>
</dbReference>
<feature type="transmembrane region" description="Helical" evidence="1">
    <location>
        <begin position="59"/>
        <end position="81"/>
    </location>
</feature>
<organism evidence="3 4">
    <name type="scientific">Pseudoroseomonas ludipueritiae</name>
    <dbReference type="NCBI Taxonomy" id="198093"/>
    <lineage>
        <taxon>Bacteria</taxon>
        <taxon>Pseudomonadati</taxon>
        <taxon>Pseudomonadota</taxon>
        <taxon>Alphaproteobacteria</taxon>
        <taxon>Acetobacterales</taxon>
        <taxon>Acetobacteraceae</taxon>
        <taxon>Pseudoroseomonas</taxon>
    </lineage>
</organism>
<reference evidence="3 4" key="1">
    <citation type="journal article" date="2009" name="Int. J. Syst. Evol. Microbiol.">
        <title>Transfer of Teichococcus ludipueritiae and Muricoccus roseus to the genus Roseomonas, as Roseomonas ludipueritiae comb. nov. and Roseomonas rosea comb. nov., respectively, and emended description of the genus Roseomonas.</title>
        <authorList>
            <person name="Sanchez-Porro C."/>
            <person name="Gallego V."/>
            <person name="Busse H.J."/>
            <person name="Kampfer P."/>
            <person name="Ventosa A."/>
        </authorList>
    </citation>
    <scope>NUCLEOTIDE SEQUENCE [LARGE SCALE GENOMIC DNA]</scope>
    <source>
        <strain evidence="3 4">DSM 14915</strain>
    </source>
</reference>
<proteinExistence type="predicted"/>
<evidence type="ECO:0000313" key="3">
    <source>
        <dbReference type="EMBL" id="MBC9176598.1"/>
    </source>
</evidence>
<keyword evidence="4" id="KW-1185">Reference proteome</keyword>
<dbReference type="PANTHER" id="PTHR35342:SF5">
    <property type="entry name" value="TRICARBOXYLIC TRANSPORT PROTEIN"/>
    <property type="match status" value="1"/>
</dbReference>
<keyword evidence="1" id="KW-0472">Membrane</keyword>
<keyword evidence="1" id="KW-1133">Transmembrane helix</keyword>
<keyword evidence="1" id="KW-0812">Transmembrane</keyword>
<gene>
    <name evidence="3" type="ORF">IBL25_06540</name>
</gene>
<feature type="transmembrane region" description="Helical" evidence="1">
    <location>
        <begin position="29"/>
        <end position="53"/>
    </location>
</feature>
<dbReference type="Proteomes" id="UP000603940">
    <property type="component" value="Unassembled WGS sequence"/>
</dbReference>
<feature type="domain" description="DUF112" evidence="2">
    <location>
        <begin position="1"/>
        <end position="77"/>
    </location>
</feature>
<dbReference type="Pfam" id="PF01970">
    <property type="entry name" value="TctA"/>
    <property type="match status" value="1"/>
</dbReference>
<sequence length="91" mass="9384">MLMRIPGEASSLVTCIDGYAMAKNGRAGAALGIAATGSFIAGTFGVLGVMLLSPPLAEIVTAFGPMEYAALMLVGLSRSLFSRLSALPRRH</sequence>
<dbReference type="PANTHER" id="PTHR35342">
    <property type="entry name" value="TRICARBOXYLIC TRANSPORT PROTEIN"/>
    <property type="match status" value="1"/>
</dbReference>
<evidence type="ECO:0000259" key="2">
    <source>
        <dbReference type="Pfam" id="PF01970"/>
    </source>
</evidence>
<accession>A0ABR7R4E0</accession>
<evidence type="ECO:0000313" key="4">
    <source>
        <dbReference type="Proteomes" id="UP000603940"/>
    </source>
</evidence>
<protein>
    <submittedName>
        <fullName evidence="3">Tripartite tricarboxylate transporter permease</fullName>
    </submittedName>
</protein>
<comment type="caution">
    <text evidence="3">The sequence shown here is derived from an EMBL/GenBank/DDBJ whole genome shotgun (WGS) entry which is preliminary data.</text>
</comment>
<name>A0ABR7R4E0_9PROT</name>
<evidence type="ECO:0000256" key="1">
    <source>
        <dbReference type="SAM" id="Phobius"/>
    </source>
</evidence>
<dbReference type="InterPro" id="IPR002823">
    <property type="entry name" value="DUF112_TM"/>
</dbReference>